<protein>
    <submittedName>
        <fullName evidence="11">Phosphoenolpyruvate/phosphate translocator 3, chloroplastic</fullName>
    </submittedName>
</protein>
<evidence type="ECO:0000256" key="3">
    <source>
        <dbReference type="ARBA" id="ARBA00022528"/>
    </source>
</evidence>
<keyword evidence="4" id="KW-0934">Plastid</keyword>
<accession>A0A3L6E8L7</accession>
<comment type="subcellular location">
    <subcellularLocation>
        <location evidence="1">Plastid</location>
        <location evidence="1">Chloroplast membrane</location>
        <topology evidence="1">Multi-pass membrane protein</topology>
    </subcellularLocation>
</comment>
<evidence type="ECO:0000256" key="8">
    <source>
        <dbReference type="ARBA" id="ARBA00023136"/>
    </source>
</evidence>
<keyword evidence="7 9" id="KW-1133">Transmembrane helix</keyword>
<evidence type="ECO:0000256" key="5">
    <source>
        <dbReference type="ARBA" id="ARBA00022692"/>
    </source>
</evidence>
<dbReference type="InterPro" id="IPR004853">
    <property type="entry name" value="Sugar_P_trans_dom"/>
</dbReference>
<comment type="caution">
    <text evidence="11">The sequence shown here is derived from an EMBL/GenBank/DDBJ whole genome shotgun (WGS) entry which is preliminary data.</text>
</comment>
<feature type="transmembrane region" description="Helical" evidence="9">
    <location>
        <begin position="122"/>
        <end position="142"/>
    </location>
</feature>
<dbReference type="GO" id="GO:0046943">
    <property type="term" value="F:carboxylic acid transmembrane transporter activity"/>
    <property type="evidence" value="ECO:0007669"/>
    <property type="project" value="UniProtKB-ARBA"/>
</dbReference>
<keyword evidence="8 9" id="KW-0472">Membrane</keyword>
<dbReference type="NCBIfam" id="TIGR00817">
    <property type="entry name" value="tpt"/>
    <property type="match status" value="1"/>
</dbReference>
<name>A0A3L6E8L7_MAIZE</name>
<reference evidence="11 12" key="1">
    <citation type="journal article" date="2018" name="Nat. Genet.">
        <title>Extensive intraspecific gene order and gene structural variations between Mo17 and other maize genomes.</title>
        <authorList>
            <person name="Sun S."/>
            <person name="Zhou Y."/>
            <person name="Chen J."/>
            <person name="Shi J."/>
            <person name="Zhao H."/>
            <person name="Zhao H."/>
            <person name="Song W."/>
            <person name="Zhang M."/>
            <person name="Cui Y."/>
            <person name="Dong X."/>
            <person name="Liu H."/>
            <person name="Ma X."/>
            <person name="Jiao Y."/>
            <person name="Wang B."/>
            <person name="Wei X."/>
            <person name="Stein J.C."/>
            <person name="Glaubitz J.C."/>
            <person name="Lu F."/>
            <person name="Yu G."/>
            <person name="Liang C."/>
            <person name="Fengler K."/>
            <person name="Li B."/>
            <person name="Rafalski A."/>
            <person name="Schnable P.S."/>
            <person name="Ware D.H."/>
            <person name="Buckler E.S."/>
            <person name="Lai J."/>
        </authorList>
    </citation>
    <scope>NUCLEOTIDE SEQUENCE [LARGE SCALE GENOMIC DNA]</scope>
    <source>
        <strain evidence="12">cv. Missouri 17</strain>
        <tissue evidence="11">Seedling</tissue>
    </source>
</reference>
<feature type="transmembrane region" description="Helical" evidence="9">
    <location>
        <begin position="154"/>
        <end position="175"/>
    </location>
</feature>
<dbReference type="InterPro" id="IPR050186">
    <property type="entry name" value="TPT_transporter"/>
</dbReference>
<feature type="transmembrane region" description="Helical" evidence="9">
    <location>
        <begin position="187"/>
        <end position="208"/>
    </location>
</feature>
<evidence type="ECO:0000256" key="1">
    <source>
        <dbReference type="ARBA" id="ARBA00004508"/>
    </source>
</evidence>
<feature type="transmembrane region" description="Helical" evidence="9">
    <location>
        <begin position="380"/>
        <end position="412"/>
    </location>
</feature>
<keyword evidence="11" id="KW-0670">Pyruvate</keyword>
<sequence>MQSMSASCSSAVSVSTSRVWAAARRSPSPRSLPSLRHVAFWPSPSSSYPSSSHGCRWPIAGAGAGAPALPLGIRGGLRRLPSPLLAPDAPSAGAAARTRAAAAAASPAAAGKQEGAAGISQTLQLGTMILVWYLLNIYFNIYNKLVLKAIPFPYTITTFHFASGTFFITLMWLLNLHPKPRLSLKQYAKLLPLALIHMLGNVFTNMSLGKVSVSFTHTIKAMEPFFSVLLSILFLGETPSLPVLGSLVPIVGGVVLASMTEVSFNWIGFWSAMTSNLMNQSRNVYSKKILADKEDSLDDINLFSIITVMAFLLSAPLMLCVEGIKFSPSYLQNAGVNVKELFIRAALAGTSFYFYQQVSYSLLARVSPVTHSVANSLKRVVVIVSSVLFFRTLISPINALGTGVALAGVFLYSQFKKSKPKATAACNRL</sequence>
<keyword evidence="6" id="KW-0809">Transit peptide</keyword>
<dbReference type="InterPro" id="IPR037185">
    <property type="entry name" value="EmrE-like"/>
</dbReference>
<evidence type="ECO:0000256" key="2">
    <source>
        <dbReference type="ARBA" id="ARBA00022448"/>
    </source>
</evidence>
<dbReference type="SUPFAM" id="SSF103481">
    <property type="entry name" value="Multidrug resistance efflux transporter EmrE"/>
    <property type="match status" value="2"/>
</dbReference>
<evidence type="ECO:0000313" key="11">
    <source>
        <dbReference type="EMBL" id="PWZ17150.1"/>
    </source>
</evidence>
<dbReference type="GO" id="GO:0015718">
    <property type="term" value="P:monocarboxylic acid transport"/>
    <property type="evidence" value="ECO:0007669"/>
    <property type="project" value="UniProtKB-ARBA"/>
</dbReference>
<dbReference type="Proteomes" id="UP000251960">
    <property type="component" value="Chromosome 6"/>
</dbReference>
<evidence type="ECO:0000256" key="4">
    <source>
        <dbReference type="ARBA" id="ARBA00022640"/>
    </source>
</evidence>
<evidence type="ECO:0000313" key="12">
    <source>
        <dbReference type="Proteomes" id="UP000251960"/>
    </source>
</evidence>
<proteinExistence type="predicted"/>
<dbReference type="AlphaFoldDB" id="A0A3L6E8L7"/>
<organism evidence="11 12">
    <name type="scientific">Zea mays</name>
    <name type="common">Maize</name>
    <dbReference type="NCBI Taxonomy" id="4577"/>
    <lineage>
        <taxon>Eukaryota</taxon>
        <taxon>Viridiplantae</taxon>
        <taxon>Streptophyta</taxon>
        <taxon>Embryophyta</taxon>
        <taxon>Tracheophyta</taxon>
        <taxon>Spermatophyta</taxon>
        <taxon>Magnoliopsida</taxon>
        <taxon>Liliopsida</taxon>
        <taxon>Poales</taxon>
        <taxon>Poaceae</taxon>
        <taxon>PACMAD clade</taxon>
        <taxon>Panicoideae</taxon>
        <taxon>Andropogonodae</taxon>
        <taxon>Andropogoneae</taxon>
        <taxon>Tripsacinae</taxon>
        <taxon>Zea</taxon>
    </lineage>
</organism>
<dbReference type="EMBL" id="NCVQ01000007">
    <property type="protein sequence ID" value="PWZ17150.1"/>
    <property type="molecule type" value="Genomic_DNA"/>
</dbReference>
<dbReference type="ExpressionAtlas" id="A0A3L6E8L7">
    <property type="expression patterns" value="baseline and differential"/>
</dbReference>
<keyword evidence="2" id="KW-0813">Transport</keyword>
<gene>
    <name evidence="11" type="ORF">Zm00014a_034679</name>
</gene>
<dbReference type="GO" id="GO:0031969">
    <property type="term" value="C:chloroplast membrane"/>
    <property type="evidence" value="ECO:0007669"/>
    <property type="project" value="UniProtKB-SubCell"/>
</dbReference>
<feature type="domain" description="Sugar phosphate transporter" evidence="10">
    <location>
        <begin position="123"/>
        <end position="413"/>
    </location>
</feature>
<evidence type="ECO:0000256" key="7">
    <source>
        <dbReference type="ARBA" id="ARBA00022989"/>
    </source>
</evidence>
<evidence type="ECO:0000256" key="6">
    <source>
        <dbReference type="ARBA" id="ARBA00022946"/>
    </source>
</evidence>
<evidence type="ECO:0000259" key="10">
    <source>
        <dbReference type="Pfam" id="PF03151"/>
    </source>
</evidence>
<keyword evidence="5 9" id="KW-0812">Transmembrane</keyword>
<feature type="transmembrane region" description="Helical" evidence="9">
    <location>
        <begin position="300"/>
        <end position="321"/>
    </location>
</feature>
<evidence type="ECO:0000256" key="9">
    <source>
        <dbReference type="SAM" id="Phobius"/>
    </source>
</evidence>
<keyword evidence="3" id="KW-0150">Chloroplast</keyword>
<dbReference type="InterPro" id="IPR004696">
    <property type="entry name" value="Tpt_PEP_transl"/>
</dbReference>
<dbReference type="Pfam" id="PF03151">
    <property type="entry name" value="TPT"/>
    <property type="match status" value="1"/>
</dbReference>
<dbReference type="GO" id="GO:0015605">
    <property type="term" value="F:organophosphate ester transmembrane transporter activity"/>
    <property type="evidence" value="ECO:0007669"/>
    <property type="project" value="UniProtKB-ARBA"/>
</dbReference>
<dbReference type="PANTHER" id="PTHR11132">
    <property type="entry name" value="SOLUTE CARRIER FAMILY 35"/>
    <property type="match status" value="1"/>
</dbReference>